<dbReference type="AlphaFoldDB" id="A0A4U9CV17"/>
<evidence type="ECO:0000313" key="1">
    <source>
        <dbReference type="EMBL" id="VTN08516.1"/>
    </source>
</evidence>
<dbReference type="EMBL" id="CABDVU010000001">
    <property type="protein sequence ID" value="VTN08516.1"/>
    <property type="molecule type" value="Genomic_DNA"/>
</dbReference>
<gene>
    <name evidence="1" type="ORF">NCTC9185_00394</name>
</gene>
<protein>
    <submittedName>
        <fullName evidence="1">Uncharacterized protein</fullName>
    </submittedName>
</protein>
<proteinExistence type="predicted"/>
<evidence type="ECO:0000313" key="2">
    <source>
        <dbReference type="Proteomes" id="UP000339249"/>
    </source>
</evidence>
<reference evidence="1 2" key="1">
    <citation type="submission" date="2019-04" db="EMBL/GenBank/DDBJ databases">
        <authorList>
            <consortium name="Pathogen Informatics"/>
        </authorList>
    </citation>
    <scope>NUCLEOTIDE SEQUENCE [LARGE SCALE GENOMIC DNA]</scope>
    <source>
        <strain evidence="1 2">NCTC9185</strain>
    </source>
</reference>
<name>A0A4U9CV17_RAOTE</name>
<organism evidence="1 2">
    <name type="scientific">Raoultella terrigena</name>
    <name type="common">Klebsiella terrigena</name>
    <dbReference type="NCBI Taxonomy" id="577"/>
    <lineage>
        <taxon>Bacteria</taxon>
        <taxon>Pseudomonadati</taxon>
        <taxon>Pseudomonadota</taxon>
        <taxon>Gammaproteobacteria</taxon>
        <taxon>Enterobacterales</taxon>
        <taxon>Enterobacteriaceae</taxon>
        <taxon>Klebsiella/Raoultella group</taxon>
        <taxon>Raoultella</taxon>
    </lineage>
</organism>
<dbReference type="Proteomes" id="UP000339249">
    <property type="component" value="Unassembled WGS sequence"/>
</dbReference>
<sequence length="79" mass="8375">MRCWAVCRRDTGGAQRCSAREATPDVRREQVAELRRALVGVEGAQELLTDADALVEKSIWLIGGDAGPTISASAASTTC</sequence>
<accession>A0A4U9CV17</accession>